<comment type="caution">
    <text evidence="1">The sequence shown here is derived from an EMBL/GenBank/DDBJ whole genome shotgun (WGS) entry which is preliminary data.</text>
</comment>
<evidence type="ECO:0000313" key="1">
    <source>
        <dbReference type="EMBL" id="KAH9367542.1"/>
    </source>
</evidence>
<sequence>MSSSYFHQLDAEARSRYRAKLFFGNEERPDPLHDDVVRFAFTSGPKNLPPVTAGDIYVYLVEGVCFYTKEQFKCHKSGDAYNDVNERQRERTEVVQGGQVRRGRRSRCGDSGCEPSTFEGVQRMVCRERQRKRGMRPLHLHGRVSR</sequence>
<dbReference type="OrthoDB" id="6538129at2759"/>
<dbReference type="EMBL" id="JABSTR010000004">
    <property type="protein sequence ID" value="KAH9367542.1"/>
    <property type="molecule type" value="Genomic_DNA"/>
</dbReference>
<proteinExistence type="predicted"/>
<gene>
    <name evidence="1" type="ORF">HPB48_001634</name>
</gene>
<reference evidence="1 2" key="1">
    <citation type="journal article" date="2020" name="Cell">
        <title>Large-Scale Comparative Analyses of Tick Genomes Elucidate Their Genetic Diversity and Vector Capacities.</title>
        <authorList>
            <consortium name="Tick Genome and Microbiome Consortium (TIGMIC)"/>
            <person name="Jia N."/>
            <person name="Wang J."/>
            <person name="Shi W."/>
            <person name="Du L."/>
            <person name="Sun Y."/>
            <person name="Zhan W."/>
            <person name="Jiang J.F."/>
            <person name="Wang Q."/>
            <person name="Zhang B."/>
            <person name="Ji P."/>
            <person name="Bell-Sakyi L."/>
            <person name="Cui X.M."/>
            <person name="Yuan T.T."/>
            <person name="Jiang B.G."/>
            <person name="Yang W.F."/>
            <person name="Lam T.T."/>
            <person name="Chang Q.C."/>
            <person name="Ding S.J."/>
            <person name="Wang X.J."/>
            <person name="Zhu J.G."/>
            <person name="Ruan X.D."/>
            <person name="Zhao L."/>
            <person name="Wei J.T."/>
            <person name="Ye R.Z."/>
            <person name="Que T.C."/>
            <person name="Du C.H."/>
            <person name="Zhou Y.H."/>
            <person name="Cheng J.X."/>
            <person name="Dai P.F."/>
            <person name="Guo W.B."/>
            <person name="Han X.H."/>
            <person name="Huang E.J."/>
            <person name="Li L.F."/>
            <person name="Wei W."/>
            <person name="Gao Y.C."/>
            <person name="Liu J.Z."/>
            <person name="Shao H.Z."/>
            <person name="Wang X."/>
            <person name="Wang C.C."/>
            <person name="Yang T.C."/>
            <person name="Huo Q.B."/>
            <person name="Li W."/>
            <person name="Chen H.Y."/>
            <person name="Chen S.E."/>
            <person name="Zhou L.G."/>
            <person name="Ni X.B."/>
            <person name="Tian J.H."/>
            <person name="Sheng Y."/>
            <person name="Liu T."/>
            <person name="Pan Y.S."/>
            <person name="Xia L.Y."/>
            <person name="Li J."/>
            <person name="Zhao F."/>
            <person name="Cao W.C."/>
        </authorList>
    </citation>
    <scope>NUCLEOTIDE SEQUENCE [LARGE SCALE GENOMIC DNA]</scope>
    <source>
        <strain evidence="1">HaeL-2018</strain>
    </source>
</reference>
<organism evidence="1 2">
    <name type="scientific">Haemaphysalis longicornis</name>
    <name type="common">Bush tick</name>
    <dbReference type="NCBI Taxonomy" id="44386"/>
    <lineage>
        <taxon>Eukaryota</taxon>
        <taxon>Metazoa</taxon>
        <taxon>Ecdysozoa</taxon>
        <taxon>Arthropoda</taxon>
        <taxon>Chelicerata</taxon>
        <taxon>Arachnida</taxon>
        <taxon>Acari</taxon>
        <taxon>Parasitiformes</taxon>
        <taxon>Ixodida</taxon>
        <taxon>Ixodoidea</taxon>
        <taxon>Ixodidae</taxon>
        <taxon>Haemaphysalinae</taxon>
        <taxon>Haemaphysalis</taxon>
    </lineage>
</organism>
<evidence type="ECO:0000313" key="2">
    <source>
        <dbReference type="Proteomes" id="UP000821853"/>
    </source>
</evidence>
<accession>A0A9J6FMT6</accession>
<dbReference type="AlphaFoldDB" id="A0A9J6FMT6"/>
<name>A0A9J6FMT6_HAELO</name>
<keyword evidence="2" id="KW-1185">Reference proteome</keyword>
<dbReference type="Proteomes" id="UP000821853">
    <property type="component" value="Chromosome 2"/>
</dbReference>
<dbReference type="VEuPathDB" id="VectorBase:HLOH_064637"/>
<protein>
    <submittedName>
        <fullName evidence="1">Uncharacterized protein</fullName>
    </submittedName>
</protein>